<dbReference type="EMBL" id="AWSO01000849">
    <property type="protein sequence ID" value="ESK87046.1"/>
    <property type="molecule type" value="Genomic_DNA"/>
</dbReference>
<name>V2X2P3_MONRO</name>
<dbReference type="Proteomes" id="UP000017559">
    <property type="component" value="Unassembled WGS sequence"/>
</dbReference>
<dbReference type="KEGG" id="mrr:Moror_11958"/>
<dbReference type="AlphaFoldDB" id="V2X2P3"/>
<reference evidence="1 2" key="1">
    <citation type="journal article" date="2014" name="BMC Genomics">
        <title>Genome and secretome analysis of the hemibiotrophic fungal pathogen, Moniliophthora roreri, which causes frosty pod rot disease of cacao: mechanisms of the biotrophic and necrotrophic phases.</title>
        <authorList>
            <person name="Meinhardt L.W."/>
            <person name="Costa G.G.L."/>
            <person name="Thomazella D.P.T."/>
            <person name="Teixeira P.J.P.L."/>
            <person name="Carazzolle M.F."/>
            <person name="Schuster S.C."/>
            <person name="Carlson J.E."/>
            <person name="Guiltinan M.J."/>
            <person name="Mieczkowski P."/>
            <person name="Farmer A."/>
            <person name="Ramaraj T."/>
            <person name="Crozier J."/>
            <person name="Davis R.E."/>
            <person name="Shao J."/>
            <person name="Melnick R.L."/>
            <person name="Pereira G.A.G."/>
            <person name="Bailey B.A."/>
        </authorList>
    </citation>
    <scope>NUCLEOTIDE SEQUENCE [LARGE SCALE GENOMIC DNA]</scope>
    <source>
        <strain evidence="1 2">MCA 2997</strain>
    </source>
</reference>
<sequence>MTTSYVLCITTLTSSFTDLHCLGRTHTNYFREPQNYCGHGSLSGSPESLSMSGCSRCRRILLHNIPLNFSSYNEPSSHHEDNQVQYQSLFAPIRGLPCEVLSQILFYAQEPNYIHPDPRSCKSWATDVSLVCYYWRNLVSSTSIFWASLWVVLKAGVDYPPAVIERLRMHLERSKSTPLKLHIVLSGRGPLSPSGSEVVQLISNASGGWKSLTFCGKDAHFLDIGRLFQQVRIQLNLLEDLDVEMGEDDPGVSHCIFDLVESWPSTIHTLSINHSHHVAIEKLPELSFPFAHLTRLRLENTLQAVLALIGRCENLDSLHLTLIAPKDDEANFDMDDPCFSKRKDATSRRRYPLKRFGNLQELTLELRGLNDTDHHLPFLPLYRVLYSISAPRLATLVLKSDATTHEESPRSAEIIEKGVHEFLARCSPPLLRFHSVCIPFRDMNVIRLLEQMPSLRALVIWEVTNTREGKLIKKGRMCSYRGAPSAMNRIVTRSLLISLTSSQNTYRPNRFYVWYTYTTSPASPAALP</sequence>
<dbReference type="InterPro" id="IPR032675">
    <property type="entry name" value="LRR_dom_sf"/>
</dbReference>
<proteinExistence type="predicted"/>
<organism evidence="1 2">
    <name type="scientific">Moniliophthora roreri (strain MCA 2997)</name>
    <name type="common">Cocoa frosty pod rot fungus</name>
    <name type="synonym">Crinipellis roreri</name>
    <dbReference type="NCBI Taxonomy" id="1381753"/>
    <lineage>
        <taxon>Eukaryota</taxon>
        <taxon>Fungi</taxon>
        <taxon>Dikarya</taxon>
        <taxon>Basidiomycota</taxon>
        <taxon>Agaricomycotina</taxon>
        <taxon>Agaricomycetes</taxon>
        <taxon>Agaricomycetidae</taxon>
        <taxon>Agaricales</taxon>
        <taxon>Marasmiineae</taxon>
        <taxon>Marasmiaceae</taxon>
        <taxon>Moniliophthora</taxon>
    </lineage>
</organism>
<dbReference type="HOGENOM" id="CLU_515883_0_0_1"/>
<evidence type="ECO:0000313" key="2">
    <source>
        <dbReference type="Proteomes" id="UP000017559"/>
    </source>
</evidence>
<comment type="caution">
    <text evidence="1">The sequence shown here is derived from an EMBL/GenBank/DDBJ whole genome shotgun (WGS) entry which is preliminary data.</text>
</comment>
<gene>
    <name evidence="1" type="ORF">Moror_11958</name>
</gene>
<dbReference type="OrthoDB" id="2992500at2759"/>
<protein>
    <submittedName>
        <fullName evidence="1">Uncharacterized protein</fullName>
    </submittedName>
</protein>
<dbReference type="Gene3D" id="3.80.10.10">
    <property type="entry name" value="Ribonuclease Inhibitor"/>
    <property type="match status" value="1"/>
</dbReference>
<evidence type="ECO:0000313" key="1">
    <source>
        <dbReference type="EMBL" id="ESK87046.1"/>
    </source>
</evidence>
<accession>V2X2P3</accession>
<keyword evidence="2" id="KW-1185">Reference proteome</keyword>